<feature type="transmembrane region" description="Helical" evidence="1">
    <location>
        <begin position="55"/>
        <end position="80"/>
    </location>
</feature>
<organism evidence="3 4">
    <name type="scientific">Ruminococcoides intestinihominis</name>
    <dbReference type="NCBI Taxonomy" id="3133161"/>
    <lineage>
        <taxon>Bacteria</taxon>
        <taxon>Bacillati</taxon>
        <taxon>Bacillota</taxon>
        <taxon>Clostridia</taxon>
        <taxon>Eubacteriales</taxon>
        <taxon>Oscillospiraceae</taxon>
        <taxon>Ruminococcoides</taxon>
    </lineage>
</organism>
<evidence type="ECO:0000259" key="2">
    <source>
        <dbReference type="Pfam" id="PF07728"/>
    </source>
</evidence>
<dbReference type="Proteomes" id="UP001478133">
    <property type="component" value="Unassembled WGS sequence"/>
</dbReference>
<proteinExistence type="predicted"/>
<evidence type="ECO:0000313" key="4">
    <source>
        <dbReference type="Proteomes" id="UP001478133"/>
    </source>
</evidence>
<dbReference type="InterPro" id="IPR027417">
    <property type="entry name" value="P-loop_NTPase"/>
</dbReference>
<dbReference type="EMBL" id="JBBMFI010000013">
    <property type="protein sequence ID" value="MEQ2565550.1"/>
    <property type="molecule type" value="Genomic_DNA"/>
</dbReference>
<sequence>MDTVFKFLYEFLGQFFTSLWSIVTGIFKGIVGMFDFPAYGKIISDYTSELGGLEWVIAIFAMILLAAVLVFLVMLIVLSLKKFFRYKKKVKDTGDLVAEVNHLTKEVMRLNLEKDKILSMKVSQIGLNPNEISELTGEEIEALNNGEEETTQRFYKLCHIDEVWADYQPPIYNNTITLEQFCDQFRNFACSRLGLYYDTKLIRYFVASFGSNRLIILQGISGTGKTSLARAFGKFVCNDSIITPVQPSWRDRTELFGYFNEFTKRFNETELLRAMYEASYNDNVYVIVLDEMNIARVEYYFAEMLSILEMPDCDEWVISMVPNVWPDDPKHFDQGNFKIPPNMWYIGTANNDDSTFAIADKVYDRAMPIDIDSKGTPFDAPDTPPVQINYHYLESLFDNAKKQYPVSQVLIDKLNKLDDYVIEHFRIAFGNRIMRQVMSFTPCYVACGGKEIDGLDYVLARKIFRKFESLNLSYIRDEIDGLVAYMDHLYGRENMGESKAYLHRLQKLV</sequence>
<dbReference type="Gene3D" id="3.40.50.300">
    <property type="entry name" value="P-loop containing nucleotide triphosphate hydrolases"/>
    <property type="match status" value="1"/>
</dbReference>
<keyword evidence="1" id="KW-0812">Transmembrane</keyword>
<evidence type="ECO:0000313" key="3">
    <source>
        <dbReference type="EMBL" id="MEQ2565550.1"/>
    </source>
</evidence>
<keyword evidence="1" id="KW-1133">Transmembrane helix</keyword>
<dbReference type="SUPFAM" id="SSF52540">
    <property type="entry name" value="P-loop containing nucleoside triphosphate hydrolases"/>
    <property type="match status" value="1"/>
</dbReference>
<gene>
    <name evidence="3" type="ORF">ABFO16_04775</name>
</gene>
<name>A0ABV1HTD2_9FIRM</name>
<dbReference type="InterPro" id="IPR011704">
    <property type="entry name" value="ATPase_dyneun-rel_AAA"/>
</dbReference>
<accession>A0ABV1HTD2</accession>
<keyword evidence="1" id="KW-0472">Membrane</keyword>
<comment type="caution">
    <text evidence="3">The sequence shown here is derived from an EMBL/GenBank/DDBJ whole genome shotgun (WGS) entry which is preliminary data.</text>
</comment>
<feature type="domain" description="ATPase dynein-related AAA" evidence="2">
    <location>
        <begin position="215"/>
        <end position="310"/>
    </location>
</feature>
<protein>
    <submittedName>
        <fullName evidence="3">AAA family ATPase</fullName>
    </submittedName>
</protein>
<feature type="transmembrane region" description="Helical" evidence="1">
    <location>
        <begin position="7"/>
        <end position="27"/>
    </location>
</feature>
<dbReference type="RefSeq" id="WP_367286423.1">
    <property type="nucleotide sequence ID" value="NZ_JBBMEY010000016.1"/>
</dbReference>
<dbReference type="Pfam" id="PF07728">
    <property type="entry name" value="AAA_5"/>
    <property type="match status" value="1"/>
</dbReference>
<evidence type="ECO:0000256" key="1">
    <source>
        <dbReference type="SAM" id="Phobius"/>
    </source>
</evidence>
<keyword evidence="4" id="KW-1185">Reference proteome</keyword>
<reference evidence="3 4" key="1">
    <citation type="submission" date="2024-03" db="EMBL/GenBank/DDBJ databases">
        <title>Human intestinal bacterial collection.</title>
        <authorList>
            <person name="Pauvert C."/>
            <person name="Hitch T.C.A."/>
            <person name="Clavel T."/>
        </authorList>
    </citation>
    <scope>NUCLEOTIDE SEQUENCE [LARGE SCALE GENOMIC DNA]</scope>
    <source>
        <strain evidence="3 4">CLA-AP-H18</strain>
    </source>
</reference>